<organism evidence="4 5">
    <name type="scientific">Pseudonocardia acidicola</name>
    <dbReference type="NCBI Taxonomy" id="2724939"/>
    <lineage>
        <taxon>Bacteria</taxon>
        <taxon>Bacillati</taxon>
        <taxon>Actinomycetota</taxon>
        <taxon>Actinomycetes</taxon>
        <taxon>Pseudonocardiales</taxon>
        <taxon>Pseudonocardiaceae</taxon>
        <taxon>Pseudonocardia</taxon>
    </lineage>
</organism>
<dbReference type="InterPro" id="IPR020904">
    <property type="entry name" value="Sc_DH/Rdtase_CS"/>
</dbReference>
<evidence type="ECO:0000313" key="4">
    <source>
        <dbReference type="EMBL" id="NMH96848.1"/>
    </source>
</evidence>
<dbReference type="InterPro" id="IPR036291">
    <property type="entry name" value="NAD(P)-bd_dom_sf"/>
</dbReference>
<dbReference type="CDD" id="cd05233">
    <property type="entry name" value="SDR_c"/>
    <property type="match status" value="1"/>
</dbReference>
<keyword evidence="3" id="KW-0520">NAD</keyword>
<dbReference type="NCBIfam" id="TIGR03971">
    <property type="entry name" value="SDR_subfam_1"/>
    <property type="match status" value="1"/>
</dbReference>
<dbReference type="PANTHER" id="PTHR24321:SF8">
    <property type="entry name" value="ESTRADIOL 17-BETA-DEHYDROGENASE 8-RELATED"/>
    <property type="match status" value="1"/>
</dbReference>
<protein>
    <submittedName>
        <fullName evidence="4">Mycofactocin-coupled SDR family oxidoreductase</fullName>
    </submittedName>
</protein>
<dbReference type="Gene3D" id="3.40.50.720">
    <property type="entry name" value="NAD(P)-binding Rossmann-like Domain"/>
    <property type="match status" value="1"/>
</dbReference>
<reference evidence="4 5" key="1">
    <citation type="submission" date="2020-04" db="EMBL/GenBank/DDBJ databases">
        <authorList>
            <person name="Klaysubun C."/>
            <person name="Duangmal K."/>
            <person name="Lipun K."/>
        </authorList>
    </citation>
    <scope>NUCLEOTIDE SEQUENCE [LARGE SCALE GENOMIC DNA]</scope>
    <source>
        <strain evidence="4 5">K10HN5</strain>
    </source>
</reference>
<evidence type="ECO:0000256" key="2">
    <source>
        <dbReference type="ARBA" id="ARBA00023002"/>
    </source>
</evidence>
<comment type="similarity">
    <text evidence="1">Belongs to the short-chain dehydrogenases/reductases (SDR) family.</text>
</comment>
<evidence type="ECO:0000256" key="3">
    <source>
        <dbReference type="ARBA" id="ARBA00023027"/>
    </source>
</evidence>
<dbReference type="PROSITE" id="PS00061">
    <property type="entry name" value="ADH_SHORT"/>
    <property type="match status" value="1"/>
</dbReference>
<evidence type="ECO:0000313" key="5">
    <source>
        <dbReference type="Proteomes" id="UP000820669"/>
    </source>
</evidence>
<dbReference type="InterPro" id="IPR002347">
    <property type="entry name" value="SDR_fam"/>
</dbReference>
<dbReference type="NCBIfam" id="NF009467">
    <property type="entry name" value="PRK12826.1-3"/>
    <property type="match status" value="1"/>
</dbReference>
<dbReference type="RefSeq" id="WP_169380235.1">
    <property type="nucleotide sequence ID" value="NZ_JAAXLA010000007.1"/>
</dbReference>
<accession>A0ABX1S5J0</accession>
<keyword evidence="2" id="KW-0560">Oxidoreductase</keyword>
<evidence type="ECO:0000256" key="1">
    <source>
        <dbReference type="ARBA" id="ARBA00006484"/>
    </source>
</evidence>
<sequence>MAGRVEGKVAFISGVARGQGRSHAVRLAQEGADIIGVDVCGDVGGTRRFYPPATEADLAETVKLVEDLDRRIVVSQADVRDVDATRKAVDDGVAQLGRLDIVAANAGIFQFGDPVHQTSEDDWRDVLDVNLTGVFHTCKATVPHLLAGRRGGSIVLTASGAGIKGFANFGHYVAAKHGVVGLMRTLALEMAPHGIRVNVIAPTNCNTDMIQNEPMYRLFLPENEHPSREEFAEASATLLALPVPWVEPIDISNALLFLASDEARYITGVTLPVDAGMTTK</sequence>
<dbReference type="PRINTS" id="PR00081">
    <property type="entry name" value="GDHRDH"/>
</dbReference>
<dbReference type="InterPro" id="IPR023985">
    <property type="entry name" value="SDR_subfam_1"/>
</dbReference>
<name>A0ABX1S5J0_9PSEU</name>
<dbReference type="SUPFAM" id="SSF51735">
    <property type="entry name" value="NAD(P)-binding Rossmann-fold domains"/>
    <property type="match status" value="1"/>
</dbReference>
<dbReference type="Proteomes" id="UP000820669">
    <property type="component" value="Unassembled WGS sequence"/>
</dbReference>
<dbReference type="PANTHER" id="PTHR24321">
    <property type="entry name" value="DEHYDROGENASES, SHORT CHAIN"/>
    <property type="match status" value="1"/>
</dbReference>
<dbReference type="EMBL" id="JAAXLA010000007">
    <property type="protein sequence ID" value="NMH96848.1"/>
    <property type="molecule type" value="Genomic_DNA"/>
</dbReference>
<dbReference type="PRINTS" id="PR00080">
    <property type="entry name" value="SDRFAMILY"/>
</dbReference>
<proteinExistence type="inferred from homology"/>
<comment type="caution">
    <text evidence="4">The sequence shown here is derived from an EMBL/GenBank/DDBJ whole genome shotgun (WGS) entry which is preliminary data.</text>
</comment>
<dbReference type="Pfam" id="PF13561">
    <property type="entry name" value="adh_short_C2"/>
    <property type="match status" value="1"/>
</dbReference>
<keyword evidence="5" id="KW-1185">Reference proteome</keyword>
<gene>
    <name evidence="4" type="ORF">HF526_05885</name>
</gene>